<reference evidence="2 3" key="2">
    <citation type="journal article" date="2012" name="Proc. Natl. Acad. Sci. U.S.A.">
        <title>Antigenic diversity is generated by distinct evolutionary mechanisms in African trypanosome species.</title>
        <authorList>
            <person name="Jackson A.P."/>
            <person name="Berry A."/>
            <person name="Aslett M."/>
            <person name="Allison H.C."/>
            <person name="Burton P."/>
            <person name="Vavrova-Anderson J."/>
            <person name="Brown R."/>
            <person name="Browne H."/>
            <person name="Corton N."/>
            <person name="Hauser H."/>
            <person name="Gamble J."/>
            <person name="Gilderthorp R."/>
            <person name="Marcello L."/>
            <person name="McQuillan J."/>
            <person name="Otto T.D."/>
            <person name="Quail M.A."/>
            <person name="Sanders M.J."/>
            <person name="van Tonder A."/>
            <person name="Ginger M.L."/>
            <person name="Field M.C."/>
            <person name="Barry J.D."/>
            <person name="Hertz-Fowler C."/>
            <person name="Berriman M."/>
        </authorList>
    </citation>
    <scope>NUCLEOTIDE SEQUENCE [LARGE SCALE GENOMIC DNA]</scope>
    <source>
        <strain evidence="2 3">IL3000</strain>
    </source>
</reference>
<dbReference type="VEuPathDB" id="TriTrypDB:TcIL3000_0_17660"/>
<gene>
    <name evidence="2" type="ORF">TCIL3000_0_17660</name>
</gene>
<comment type="caution">
    <text evidence="2">The sequence shown here is derived from an EMBL/GenBank/DDBJ whole genome shotgun (WGS) entry which is preliminary data.</text>
</comment>
<evidence type="ECO:0000256" key="1">
    <source>
        <dbReference type="SAM" id="Phobius"/>
    </source>
</evidence>
<evidence type="ECO:0000313" key="2">
    <source>
        <dbReference type="EMBL" id="CCD16882.1"/>
    </source>
</evidence>
<protein>
    <submittedName>
        <fullName evidence="2">WGS project CAEQ00000000 data, annotated contig 694</fullName>
    </submittedName>
</protein>
<reference evidence="3" key="1">
    <citation type="submission" date="2011-07" db="EMBL/GenBank/DDBJ databases">
        <title>Divergent evolution of antigenic variation in African trypanosomes.</title>
        <authorList>
            <person name="Jackson A.P."/>
            <person name="Berry A."/>
            <person name="Allison H.C."/>
            <person name="Burton P."/>
            <person name="Anderson J."/>
            <person name="Aslett M."/>
            <person name="Brown R."/>
            <person name="Corton N."/>
            <person name="Harris D."/>
            <person name="Hauser H."/>
            <person name="Gamble J."/>
            <person name="Gilderthorp R."/>
            <person name="McQuillan J."/>
            <person name="Quail M.A."/>
            <person name="Sanders M."/>
            <person name="Van Tonder A."/>
            <person name="Ginger M.L."/>
            <person name="Donelson J.E."/>
            <person name="Field M.C."/>
            <person name="Barry J.D."/>
            <person name="Berriman M."/>
            <person name="Hertz-Fowler C."/>
        </authorList>
    </citation>
    <scope>NUCLEOTIDE SEQUENCE [LARGE SCALE GENOMIC DNA]</scope>
    <source>
        <strain evidence="3">IL3000</strain>
    </source>
</reference>
<dbReference type="AlphaFoldDB" id="F9WHT7"/>
<organism evidence="2 3">
    <name type="scientific">Trypanosoma congolense (strain IL3000)</name>
    <dbReference type="NCBI Taxonomy" id="1068625"/>
    <lineage>
        <taxon>Eukaryota</taxon>
        <taxon>Discoba</taxon>
        <taxon>Euglenozoa</taxon>
        <taxon>Kinetoplastea</taxon>
        <taxon>Metakinetoplastina</taxon>
        <taxon>Trypanosomatida</taxon>
        <taxon>Trypanosomatidae</taxon>
        <taxon>Trypanosoma</taxon>
        <taxon>Nannomonas</taxon>
    </lineage>
</organism>
<keyword evidence="1" id="KW-1133">Transmembrane helix</keyword>
<name>F9WHT7_TRYCI</name>
<sequence>MSLWRQRLSKKMGIMKTRKVHINLLRIVPLPVVGCPFGAINLEDVKLHSFHFSFSRASNKCIGSDSALLRLSPNSSRCSKTTSRHLFALSLLPCDFSPNPDHHYHFKKLTPTRRLIKIYFWGVCVASNEFLLPRVFPKKGTPSTANHFINWKKHTL</sequence>
<keyword evidence="1" id="KW-0812">Transmembrane</keyword>
<feature type="transmembrane region" description="Helical" evidence="1">
    <location>
        <begin position="20"/>
        <end position="40"/>
    </location>
</feature>
<accession>F9WHT7</accession>
<proteinExistence type="predicted"/>
<dbReference type="EMBL" id="CAEQ01002485">
    <property type="protein sequence ID" value="CCD16882.1"/>
    <property type="molecule type" value="Genomic_DNA"/>
</dbReference>
<keyword evidence="1" id="KW-0472">Membrane</keyword>
<keyword evidence="3" id="KW-1185">Reference proteome</keyword>
<evidence type="ECO:0000313" key="3">
    <source>
        <dbReference type="Proteomes" id="UP000000702"/>
    </source>
</evidence>
<dbReference type="Proteomes" id="UP000000702">
    <property type="component" value="Unassembled WGS sequence"/>
</dbReference>